<proteinExistence type="predicted"/>
<keyword evidence="2" id="KW-1185">Reference proteome</keyword>
<comment type="caution">
    <text evidence="1">The sequence shown here is derived from an EMBL/GenBank/DDBJ whole genome shotgun (WGS) entry which is preliminary data.</text>
</comment>
<accession>A0ACB8TVE3</accession>
<gene>
    <name evidence="1" type="ORF">BDY19DRAFT_895481</name>
</gene>
<sequence length="202" mass="22564">MWPDELSCVTPTHLPHPAETVIIARKHNVPSLLKRAFYELLRTEGLAKVNLLPEGHTSPEGSDIIGCAKLSDADLLRLLDGREKLGLAWVSFAGSAPTDALEPCPLQTPGLGSQNNVHDPETTERDRCAEAWRNNVLIWSEKVIGSGFLKQWMLDPICGLERLADLDWSDAGFCESCVGARQELCQRKREEIWENMDTWFGL</sequence>
<dbReference type="EMBL" id="MU274926">
    <property type="protein sequence ID" value="KAI0086015.1"/>
    <property type="molecule type" value="Genomic_DNA"/>
</dbReference>
<evidence type="ECO:0000313" key="1">
    <source>
        <dbReference type="EMBL" id="KAI0086015.1"/>
    </source>
</evidence>
<dbReference type="Proteomes" id="UP001055072">
    <property type="component" value="Unassembled WGS sequence"/>
</dbReference>
<reference evidence="1" key="1">
    <citation type="journal article" date="2021" name="Environ. Microbiol.">
        <title>Gene family expansions and transcriptome signatures uncover fungal adaptations to wood decay.</title>
        <authorList>
            <person name="Hage H."/>
            <person name="Miyauchi S."/>
            <person name="Viragh M."/>
            <person name="Drula E."/>
            <person name="Min B."/>
            <person name="Chaduli D."/>
            <person name="Navarro D."/>
            <person name="Favel A."/>
            <person name="Norest M."/>
            <person name="Lesage-Meessen L."/>
            <person name="Balint B."/>
            <person name="Merenyi Z."/>
            <person name="de Eugenio L."/>
            <person name="Morin E."/>
            <person name="Martinez A.T."/>
            <person name="Baldrian P."/>
            <person name="Stursova M."/>
            <person name="Martinez M.J."/>
            <person name="Novotny C."/>
            <person name="Magnuson J.K."/>
            <person name="Spatafora J.W."/>
            <person name="Maurice S."/>
            <person name="Pangilinan J."/>
            <person name="Andreopoulos W."/>
            <person name="LaButti K."/>
            <person name="Hundley H."/>
            <person name="Na H."/>
            <person name="Kuo A."/>
            <person name="Barry K."/>
            <person name="Lipzen A."/>
            <person name="Henrissat B."/>
            <person name="Riley R."/>
            <person name="Ahrendt S."/>
            <person name="Nagy L.G."/>
            <person name="Grigoriev I.V."/>
            <person name="Martin F."/>
            <person name="Rosso M.N."/>
        </authorList>
    </citation>
    <scope>NUCLEOTIDE SEQUENCE</scope>
    <source>
        <strain evidence="1">CBS 384.51</strain>
    </source>
</reference>
<organism evidence="1 2">
    <name type="scientific">Irpex rosettiformis</name>
    <dbReference type="NCBI Taxonomy" id="378272"/>
    <lineage>
        <taxon>Eukaryota</taxon>
        <taxon>Fungi</taxon>
        <taxon>Dikarya</taxon>
        <taxon>Basidiomycota</taxon>
        <taxon>Agaricomycotina</taxon>
        <taxon>Agaricomycetes</taxon>
        <taxon>Polyporales</taxon>
        <taxon>Irpicaceae</taxon>
        <taxon>Irpex</taxon>
    </lineage>
</organism>
<name>A0ACB8TVE3_9APHY</name>
<protein>
    <submittedName>
        <fullName evidence="1">Uncharacterized protein</fullName>
    </submittedName>
</protein>
<evidence type="ECO:0000313" key="2">
    <source>
        <dbReference type="Proteomes" id="UP001055072"/>
    </source>
</evidence>